<dbReference type="AlphaFoldDB" id="A0A0F9DZL5"/>
<evidence type="ECO:0000313" key="1">
    <source>
        <dbReference type="EMBL" id="KKL67179.1"/>
    </source>
</evidence>
<gene>
    <name evidence="1" type="ORF">LCGC14_2137580</name>
</gene>
<dbReference type="InterPro" id="IPR010773">
    <property type="entry name" value="Mycophage_PG1_Gp7"/>
</dbReference>
<organism evidence="1">
    <name type="scientific">marine sediment metagenome</name>
    <dbReference type="NCBI Taxonomy" id="412755"/>
    <lineage>
        <taxon>unclassified sequences</taxon>
        <taxon>metagenomes</taxon>
        <taxon>ecological metagenomes</taxon>
    </lineage>
</organism>
<accession>A0A0F9DZL5</accession>
<dbReference type="Pfam" id="PF07098">
    <property type="entry name" value="DUF1360"/>
    <property type="match status" value="1"/>
</dbReference>
<evidence type="ECO:0008006" key="2">
    <source>
        <dbReference type="Google" id="ProtNLM"/>
    </source>
</evidence>
<comment type="caution">
    <text evidence="1">The sequence shown here is derived from an EMBL/GenBank/DDBJ whole genome shotgun (WGS) entry which is preliminary data.</text>
</comment>
<reference evidence="1" key="1">
    <citation type="journal article" date="2015" name="Nature">
        <title>Complex archaea that bridge the gap between prokaryotes and eukaryotes.</title>
        <authorList>
            <person name="Spang A."/>
            <person name="Saw J.H."/>
            <person name="Jorgensen S.L."/>
            <person name="Zaremba-Niedzwiedzka K."/>
            <person name="Martijn J."/>
            <person name="Lind A.E."/>
            <person name="van Eijk R."/>
            <person name="Schleper C."/>
            <person name="Guy L."/>
            <person name="Ettema T.J."/>
        </authorList>
    </citation>
    <scope>NUCLEOTIDE SEQUENCE</scope>
</reference>
<name>A0A0F9DZL5_9ZZZZ</name>
<dbReference type="EMBL" id="LAZR01026955">
    <property type="protein sequence ID" value="KKL67179.1"/>
    <property type="molecule type" value="Genomic_DNA"/>
</dbReference>
<protein>
    <recommendedName>
        <fullName evidence="2">DUF1360 domain-containing protein</fullName>
    </recommendedName>
</protein>
<proteinExistence type="predicted"/>
<sequence>MYLILAVIVTVILIEAITGILCKSELFKPIRGFLFESNNKTLKFIHNILDCSYCTSVWVSLFCTVMLALDIMNLLPQILALFFIGVVLHRVSNVLHFIIDRIDSNYVNLDKE</sequence>